<protein>
    <submittedName>
        <fullName evidence="1">Uncharacterized protein</fullName>
    </submittedName>
</protein>
<comment type="caution">
    <text evidence="1">The sequence shown here is derived from an EMBL/GenBank/DDBJ whole genome shotgun (WGS) entry which is preliminary data.</text>
</comment>
<name>A0A0F9HDV4_9ZZZZ</name>
<sequence length="45" mass="5119">MRDELIQRQIKEIYGCGVIWAGERNGETPSEKTAGEIMWEVLHGS</sequence>
<gene>
    <name evidence="1" type="ORF">LCGC14_1714890</name>
</gene>
<dbReference type="EMBL" id="LAZR01015351">
    <property type="protein sequence ID" value="KKM13566.1"/>
    <property type="molecule type" value="Genomic_DNA"/>
</dbReference>
<dbReference type="AlphaFoldDB" id="A0A0F9HDV4"/>
<proteinExistence type="predicted"/>
<accession>A0A0F9HDV4</accession>
<organism evidence="1">
    <name type="scientific">marine sediment metagenome</name>
    <dbReference type="NCBI Taxonomy" id="412755"/>
    <lineage>
        <taxon>unclassified sequences</taxon>
        <taxon>metagenomes</taxon>
        <taxon>ecological metagenomes</taxon>
    </lineage>
</organism>
<evidence type="ECO:0000313" key="1">
    <source>
        <dbReference type="EMBL" id="KKM13566.1"/>
    </source>
</evidence>
<reference evidence="1" key="1">
    <citation type="journal article" date="2015" name="Nature">
        <title>Complex archaea that bridge the gap between prokaryotes and eukaryotes.</title>
        <authorList>
            <person name="Spang A."/>
            <person name="Saw J.H."/>
            <person name="Jorgensen S.L."/>
            <person name="Zaremba-Niedzwiedzka K."/>
            <person name="Martijn J."/>
            <person name="Lind A.E."/>
            <person name="van Eijk R."/>
            <person name="Schleper C."/>
            <person name="Guy L."/>
            <person name="Ettema T.J."/>
        </authorList>
    </citation>
    <scope>NUCLEOTIDE SEQUENCE</scope>
</reference>